<dbReference type="EMBL" id="ML975151">
    <property type="protein sequence ID" value="KAF1815864.1"/>
    <property type="molecule type" value="Genomic_DNA"/>
</dbReference>
<dbReference type="PROSITE" id="PS51365">
    <property type="entry name" value="RENAL_DIPEPTIDASE_2"/>
    <property type="match status" value="1"/>
</dbReference>
<accession>A0A6G1GCV0</accession>
<dbReference type="GO" id="GO:0046872">
    <property type="term" value="F:metal ion binding"/>
    <property type="evidence" value="ECO:0007669"/>
    <property type="project" value="UniProtKB-UniRule"/>
</dbReference>
<comment type="catalytic activity">
    <reaction evidence="2">
        <text>an L-aminoacyl-L-amino acid + H2O = 2 an L-alpha-amino acid</text>
        <dbReference type="Rhea" id="RHEA:48940"/>
        <dbReference type="ChEBI" id="CHEBI:15377"/>
        <dbReference type="ChEBI" id="CHEBI:59869"/>
        <dbReference type="ChEBI" id="CHEBI:77460"/>
        <dbReference type="EC" id="3.4.13.19"/>
    </reaction>
</comment>
<evidence type="ECO:0000256" key="2">
    <source>
        <dbReference type="RuleBase" id="RU341113"/>
    </source>
</evidence>
<organism evidence="4">
    <name type="scientific">Eremomyces bilateralis CBS 781.70</name>
    <dbReference type="NCBI Taxonomy" id="1392243"/>
    <lineage>
        <taxon>Eukaryota</taxon>
        <taxon>Fungi</taxon>
        <taxon>Dikarya</taxon>
        <taxon>Ascomycota</taxon>
        <taxon>Pezizomycotina</taxon>
        <taxon>Dothideomycetes</taxon>
        <taxon>Dothideomycetes incertae sedis</taxon>
        <taxon>Eremomycetales</taxon>
        <taxon>Eremomycetaceae</taxon>
        <taxon>Eremomyces</taxon>
    </lineage>
</organism>
<keyword evidence="3" id="KW-1133">Transmembrane helix</keyword>
<proteinExistence type="inferred from homology"/>
<dbReference type="Pfam" id="PF01244">
    <property type="entry name" value="Peptidase_M19"/>
    <property type="match status" value="1"/>
</dbReference>
<evidence type="ECO:0000313" key="5">
    <source>
        <dbReference type="Proteomes" id="UP000504638"/>
    </source>
</evidence>
<keyword evidence="2" id="KW-0378">Hydrolase</keyword>
<sequence length="467" mass="51517">MEYSRFGDADGINSIKPKAYQGQNAGERRSWGTWVSPTKILLLILGAFAIVAYTFGLVPPACSRRNLSIPERARRILKEHPLIDGHNDLMILIRFMDQSKIYTNEFKEKFENGGLHGHVDLPRLDTGMVGGSFWSAFWPCPTNGSDFSDENYDPIVRATLSQLDLYQRLGAAYPHYFTPSTSYSSALHAFSSGNLISPAAIEGLHQIGNRLSTLRLYYSLGVRYATLTWNCHNAYADAALVTNDDGDTVKSSPLWGGISPNAGRALIQEMNRLGMIVDLSHVSVDTMRDVLEGKVGDGKIDGWTGSLAPPIFSHSSAYAICPHPRNVPDDVLQLVKRRGSVVMINFSPDFIACKESGSSTGLPDSVPEDATLQQVVKHIKHIGELIGYEHVGLGSDFDGLESTPKGLEDVSKYPKLVETLLEEGLTEEQLAGIVGRNVLRVWKETEQVAEELSWINPLEDDLEQLQK</sequence>
<dbReference type="AlphaFoldDB" id="A0A6G1GCV0"/>
<dbReference type="Gene3D" id="3.20.20.140">
    <property type="entry name" value="Metal-dependent hydrolases"/>
    <property type="match status" value="1"/>
</dbReference>
<keyword evidence="3" id="KW-0472">Membrane</keyword>
<dbReference type="EC" id="3.4.13.19" evidence="2"/>
<keyword evidence="5" id="KW-1185">Reference proteome</keyword>
<reference evidence="6" key="3">
    <citation type="submission" date="2025-04" db="UniProtKB">
        <authorList>
            <consortium name="RefSeq"/>
        </authorList>
    </citation>
    <scope>IDENTIFICATION</scope>
    <source>
        <strain evidence="6">CBS 781.70</strain>
    </source>
</reference>
<dbReference type="Proteomes" id="UP000504638">
    <property type="component" value="Unplaced"/>
</dbReference>
<reference evidence="4 6" key="1">
    <citation type="submission" date="2020-01" db="EMBL/GenBank/DDBJ databases">
        <authorList>
            <consortium name="DOE Joint Genome Institute"/>
            <person name="Haridas S."/>
            <person name="Albert R."/>
            <person name="Binder M."/>
            <person name="Bloem J."/>
            <person name="Labutti K."/>
            <person name="Salamov A."/>
            <person name="Andreopoulos B."/>
            <person name="Baker S.E."/>
            <person name="Barry K."/>
            <person name="Bills G."/>
            <person name="Bluhm B.H."/>
            <person name="Cannon C."/>
            <person name="Castanera R."/>
            <person name="Culley D.E."/>
            <person name="Daum C."/>
            <person name="Ezra D."/>
            <person name="Gonzalez J.B."/>
            <person name="Henrissat B."/>
            <person name="Kuo A."/>
            <person name="Liang C."/>
            <person name="Lipzen A."/>
            <person name="Lutzoni F."/>
            <person name="Magnuson J."/>
            <person name="Mondo S."/>
            <person name="Nolan M."/>
            <person name="Ohm R."/>
            <person name="Pangilinan J."/>
            <person name="Park H.-J."/>
            <person name="Ramirez L."/>
            <person name="Alfaro M."/>
            <person name="Sun H."/>
            <person name="Tritt A."/>
            <person name="Yoshinaga Y."/>
            <person name="Zwiers L.-H."/>
            <person name="Turgeon B.G."/>
            <person name="Goodwin S.B."/>
            <person name="Spatafora J.W."/>
            <person name="Crous P.W."/>
            <person name="Grigoriev I.V."/>
        </authorList>
    </citation>
    <scope>NUCLEOTIDE SEQUENCE</scope>
    <source>
        <strain evidence="4 6">CBS 781.70</strain>
    </source>
</reference>
<dbReference type="SUPFAM" id="SSF51556">
    <property type="entry name" value="Metallo-dependent hydrolases"/>
    <property type="match status" value="1"/>
</dbReference>
<keyword evidence="1 2" id="KW-0224">Dipeptidase</keyword>
<keyword evidence="2" id="KW-0479">Metal-binding</keyword>
<comment type="cofactor">
    <cofactor evidence="2">
        <name>Zn(2+)</name>
        <dbReference type="ChEBI" id="CHEBI:29105"/>
    </cofactor>
</comment>
<dbReference type="InterPro" id="IPR032466">
    <property type="entry name" value="Metal_Hydrolase"/>
</dbReference>
<dbReference type="InterPro" id="IPR008257">
    <property type="entry name" value="Pept_M19"/>
</dbReference>
<gene>
    <name evidence="4 6" type="ORF">P152DRAFT_455578</name>
</gene>
<dbReference type="GO" id="GO:0070573">
    <property type="term" value="F:metallodipeptidase activity"/>
    <property type="evidence" value="ECO:0007669"/>
    <property type="project" value="InterPro"/>
</dbReference>
<dbReference type="OrthoDB" id="445695at2759"/>
<name>A0A6G1GCV0_9PEZI</name>
<evidence type="ECO:0000256" key="1">
    <source>
        <dbReference type="ARBA" id="ARBA00022997"/>
    </source>
</evidence>
<dbReference type="PANTHER" id="PTHR10443:SF12">
    <property type="entry name" value="DIPEPTIDASE"/>
    <property type="match status" value="1"/>
</dbReference>
<reference evidence="6" key="2">
    <citation type="submission" date="2020-04" db="EMBL/GenBank/DDBJ databases">
        <authorList>
            <consortium name="NCBI Genome Project"/>
        </authorList>
    </citation>
    <scope>NUCLEOTIDE SEQUENCE</scope>
    <source>
        <strain evidence="6">CBS 781.70</strain>
    </source>
</reference>
<keyword evidence="2" id="KW-0645">Protease</keyword>
<dbReference type="PANTHER" id="PTHR10443">
    <property type="entry name" value="MICROSOMAL DIPEPTIDASE"/>
    <property type="match status" value="1"/>
</dbReference>
<dbReference type="CDD" id="cd01301">
    <property type="entry name" value="rDP_like"/>
    <property type="match status" value="1"/>
</dbReference>
<protein>
    <recommendedName>
        <fullName evidence="2">Dipeptidase</fullName>
        <ecNumber evidence="2">3.4.13.19</ecNumber>
    </recommendedName>
</protein>
<dbReference type="GO" id="GO:0006508">
    <property type="term" value="P:proteolysis"/>
    <property type="evidence" value="ECO:0007669"/>
    <property type="project" value="UniProtKB-KW"/>
</dbReference>
<keyword evidence="2" id="KW-0482">Metalloprotease</keyword>
<dbReference type="GeneID" id="54419389"/>
<evidence type="ECO:0000313" key="6">
    <source>
        <dbReference type="RefSeq" id="XP_033537495.1"/>
    </source>
</evidence>
<dbReference type="RefSeq" id="XP_033537495.1">
    <property type="nucleotide sequence ID" value="XM_033678819.1"/>
</dbReference>
<feature type="transmembrane region" description="Helical" evidence="3">
    <location>
        <begin position="40"/>
        <end position="58"/>
    </location>
</feature>
<evidence type="ECO:0000256" key="3">
    <source>
        <dbReference type="SAM" id="Phobius"/>
    </source>
</evidence>
<comment type="similarity">
    <text evidence="2">Belongs to the metallo-dependent hydrolases superfamily. Peptidase M19 family.</text>
</comment>
<evidence type="ECO:0000313" key="4">
    <source>
        <dbReference type="EMBL" id="KAF1815864.1"/>
    </source>
</evidence>
<keyword evidence="3" id="KW-0812">Transmembrane</keyword>
<keyword evidence="2" id="KW-0862">Zinc</keyword>